<evidence type="ECO:0000259" key="1">
    <source>
        <dbReference type="PROSITE" id="PS50404"/>
    </source>
</evidence>
<dbReference type="GO" id="GO:0016740">
    <property type="term" value="F:transferase activity"/>
    <property type="evidence" value="ECO:0007669"/>
    <property type="project" value="UniProtKB-KW"/>
</dbReference>
<feature type="domain" description="GST N-terminal" evidence="1">
    <location>
        <begin position="1"/>
        <end position="82"/>
    </location>
</feature>
<dbReference type="Gene3D" id="1.20.1050.10">
    <property type="match status" value="1"/>
</dbReference>
<dbReference type="OrthoDB" id="7583243at2"/>
<dbReference type="AlphaFoldDB" id="A0A521B2U9"/>
<dbReference type="PROSITE" id="PS50404">
    <property type="entry name" value="GST_NTER"/>
    <property type="match status" value="1"/>
</dbReference>
<dbReference type="EMBL" id="FXTO01000002">
    <property type="protein sequence ID" value="SMO41423.1"/>
    <property type="molecule type" value="Genomic_DNA"/>
</dbReference>
<dbReference type="SUPFAM" id="SSF52833">
    <property type="entry name" value="Thioredoxin-like"/>
    <property type="match status" value="1"/>
</dbReference>
<reference evidence="2 3" key="1">
    <citation type="submission" date="2017-05" db="EMBL/GenBank/DDBJ databases">
        <authorList>
            <person name="Varghese N."/>
            <person name="Submissions S."/>
        </authorList>
    </citation>
    <scope>NUCLEOTIDE SEQUENCE [LARGE SCALE GENOMIC DNA]</scope>
    <source>
        <strain evidence="2 3">DSM 29506</strain>
    </source>
</reference>
<evidence type="ECO:0000313" key="2">
    <source>
        <dbReference type="EMBL" id="SMO41423.1"/>
    </source>
</evidence>
<dbReference type="Gene3D" id="3.40.30.10">
    <property type="entry name" value="Glutaredoxin"/>
    <property type="match status" value="1"/>
</dbReference>
<evidence type="ECO:0000313" key="3">
    <source>
        <dbReference type="Proteomes" id="UP000316030"/>
    </source>
</evidence>
<dbReference type="InterPro" id="IPR004045">
    <property type="entry name" value="Glutathione_S-Trfase_N"/>
</dbReference>
<keyword evidence="2" id="KW-0808">Transferase</keyword>
<sequence>MTLTLFHSPGSCSDGIAYLLAELDVPHHVHVVNLPKGEHLQDSYRAANPKGKVPALRRADGSILTEFQAISFWLGRSFPQAGLIGDDLEDQARILELMDFMVASVHMRGFTFMKVPQKFIPDAEAQKALRAHGRAEVEKGLRHLSAVLGDKDFLMGRLTLAEAPAIYLLRWAVAAKVDMPDNMHALHDRLMARPAAQIAFPDG</sequence>
<dbReference type="SFLD" id="SFLDG00358">
    <property type="entry name" value="Main_(cytGST)"/>
    <property type="match status" value="1"/>
</dbReference>
<proteinExistence type="predicted"/>
<accession>A0A521B2U9</accession>
<dbReference type="CDD" id="cd03057">
    <property type="entry name" value="GST_N_Beta"/>
    <property type="match status" value="1"/>
</dbReference>
<dbReference type="Pfam" id="PF13409">
    <property type="entry name" value="GST_N_2"/>
    <property type="match status" value="1"/>
</dbReference>
<protein>
    <submittedName>
        <fullName evidence="2">Glutathione S-transferase</fullName>
    </submittedName>
</protein>
<name>A0A521B2U9_9RHOB</name>
<dbReference type="RefSeq" id="WP_142491831.1">
    <property type="nucleotide sequence ID" value="NZ_FXTO01000002.1"/>
</dbReference>
<dbReference type="PANTHER" id="PTHR44051:SF8">
    <property type="entry name" value="GLUTATHIONE S-TRANSFERASE GSTA"/>
    <property type="match status" value="1"/>
</dbReference>
<keyword evidence="3" id="KW-1185">Reference proteome</keyword>
<organism evidence="2 3">
    <name type="scientific">Thalassovita litoralis</name>
    <dbReference type="NCBI Taxonomy" id="1010611"/>
    <lineage>
        <taxon>Bacteria</taxon>
        <taxon>Pseudomonadati</taxon>
        <taxon>Pseudomonadota</taxon>
        <taxon>Alphaproteobacteria</taxon>
        <taxon>Rhodobacterales</taxon>
        <taxon>Roseobacteraceae</taxon>
        <taxon>Thalassovita</taxon>
    </lineage>
</organism>
<dbReference type="SUPFAM" id="SSF47616">
    <property type="entry name" value="GST C-terminal domain-like"/>
    <property type="match status" value="1"/>
</dbReference>
<dbReference type="SFLD" id="SFLDS00019">
    <property type="entry name" value="Glutathione_Transferase_(cytos"/>
    <property type="match status" value="1"/>
</dbReference>
<dbReference type="Proteomes" id="UP000316030">
    <property type="component" value="Unassembled WGS sequence"/>
</dbReference>
<dbReference type="PANTHER" id="PTHR44051">
    <property type="entry name" value="GLUTATHIONE S-TRANSFERASE-RELATED"/>
    <property type="match status" value="1"/>
</dbReference>
<dbReference type="InterPro" id="IPR036282">
    <property type="entry name" value="Glutathione-S-Trfase_C_sf"/>
</dbReference>
<gene>
    <name evidence="2" type="ORF">SAMN06265173_10256</name>
</gene>
<dbReference type="InterPro" id="IPR036249">
    <property type="entry name" value="Thioredoxin-like_sf"/>
</dbReference>
<dbReference type="InterPro" id="IPR040079">
    <property type="entry name" value="Glutathione_S-Trfase"/>
</dbReference>